<organism evidence="1">
    <name type="scientific">hydrothermal vent metagenome</name>
    <dbReference type="NCBI Taxonomy" id="652676"/>
    <lineage>
        <taxon>unclassified sequences</taxon>
        <taxon>metagenomes</taxon>
        <taxon>ecological metagenomes</taxon>
    </lineage>
</organism>
<evidence type="ECO:0000313" key="1">
    <source>
        <dbReference type="EMBL" id="VAW58377.1"/>
    </source>
</evidence>
<reference evidence="1" key="1">
    <citation type="submission" date="2018-06" db="EMBL/GenBank/DDBJ databases">
        <authorList>
            <person name="Zhirakovskaya E."/>
        </authorList>
    </citation>
    <scope>NUCLEOTIDE SEQUENCE</scope>
</reference>
<proteinExistence type="predicted"/>
<gene>
    <name evidence="1" type="ORF">MNBD_GAMMA11-2993</name>
</gene>
<evidence type="ECO:0008006" key="2">
    <source>
        <dbReference type="Google" id="ProtNLM"/>
    </source>
</evidence>
<sequence length="273" mass="31244">MQIVYRTTFLLVALVLLLSGGCTLRRGVSDIAKENSLIEKYYQSRYFSHVILHNELYSAKASSTLYVFIEGDGLPWKTRSQISADPDPMYPLALDLMSVTEYPSVYISRPCYLVRDERCHPQWWTDKRYSKQVVESIMDILHKVSVGFDEITLVGYSGGGALAVLMARSMSKVTGLVTLAGNMDHSKWTRWHGYSPLQGSLNSNDYILPGSVNQYHYAAENDKNILPVWIKNFSDKQKKSHFILLENVDHRCCWLRNWPRIINQVNGPWLSAD</sequence>
<dbReference type="EMBL" id="UOFG01000035">
    <property type="protein sequence ID" value="VAW58377.1"/>
    <property type="molecule type" value="Genomic_DNA"/>
</dbReference>
<dbReference type="AlphaFoldDB" id="A0A3B0X655"/>
<dbReference type="Gene3D" id="3.40.50.1820">
    <property type="entry name" value="alpha/beta hydrolase"/>
    <property type="match status" value="1"/>
</dbReference>
<dbReference type="PROSITE" id="PS51257">
    <property type="entry name" value="PROKAR_LIPOPROTEIN"/>
    <property type="match status" value="1"/>
</dbReference>
<accession>A0A3B0X655</accession>
<name>A0A3B0X655_9ZZZZ</name>
<protein>
    <recommendedName>
        <fullName evidence="2">Alpha/beta hydrolase</fullName>
    </recommendedName>
</protein>
<dbReference type="SUPFAM" id="SSF53474">
    <property type="entry name" value="alpha/beta-Hydrolases"/>
    <property type="match status" value="1"/>
</dbReference>
<dbReference type="InterPro" id="IPR029058">
    <property type="entry name" value="AB_hydrolase_fold"/>
</dbReference>